<dbReference type="InterPro" id="IPR016053">
    <property type="entry name" value="Haem_Oase-like"/>
</dbReference>
<dbReference type="EMBL" id="LWBO01000022">
    <property type="protein sequence ID" value="OQP45068.1"/>
    <property type="molecule type" value="Genomic_DNA"/>
</dbReference>
<dbReference type="Pfam" id="PF01126">
    <property type="entry name" value="Heme_oxygenase"/>
    <property type="match status" value="1"/>
</dbReference>
<dbReference type="SUPFAM" id="SSF48613">
    <property type="entry name" value="Heme oxygenase-like"/>
    <property type="match status" value="1"/>
</dbReference>
<dbReference type="CDD" id="cd19166">
    <property type="entry name" value="HemeO-bac"/>
    <property type="match status" value="1"/>
</dbReference>
<reference evidence="1 2" key="1">
    <citation type="submission" date="2016-04" db="EMBL/GenBank/DDBJ databases">
        <authorList>
            <person name="Chen L."/>
            <person name="Zhuang W."/>
            <person name="Wang G."/>
        </authorList>
    </citation>
    <scope>NUCLEOTIDE SEQUENCE [LARGE SCALE GENOMIC DNA]</scope>
    <source>
        <strain evidence="2">GR20</strain>
    </source>
</reference>
<proteinExistence type="predicted"/>
<gene>
    <name evidence="1" type="ORF">A4D02_34510</name>
</gene>
<name>A0ABX3NSL8_9BACT</name>
<accession>A0ABX3NSL8</accession>
<dbReference type="InterPro" id="IPR016084">
    <property type="entry name" value="Haem_Oase-like_multi-hlx"/>
</dbReference>
<protein>
    <recommendedName>
        <fullName evidence="3">Heme oxygenase</fullName>
    </recommendedName>
</protein>
<evidence type="ECO:0000313" key="2">
    <source>
        <dbReference type="Proteomes" id="UP000192277"/>
    </source>
</evidence>
<sequence>MNLETSSKASVAIKSATALAHAKTEKALIHHIKCIQTEREYGRLLSCLYAFNAPVEQLLEPWVKPVLADYDERRKSNRLLHDLHTLGLTTPPAYKRLPVIKDLFAALGCFYVLEGSVLGGVIIKKIIREQCPKLPDNAFGFFSGYDQQNGLQWQKFLAQFDSLLNDADKKSAAITAANDCFKQFEANINDFYAWDGN</sequence>
<keyword evidence="2" id="KW-1185">Reference proteome</keyword>
<evidence type="ECO:0000313" key="1">
    <source>
        <dbReference type="EMBL" id="OQP45068.1"/>
    </source>
</evidence>
<organism evidence="1 2">
    <name type="scientific">Niastella koreensis</name>
    <dbReference type="NCBI Taxonomy" id="354356"/>
    <lineage>
        <taxon>Bacteria</taxon>
        <taxon>Pseudomonadati</taxon>
        <taxon>Bacteroidota</taxon>
        <taxon>Chitinophagia</taxon>
        <taxon>Chitinophagales</taxon>
        <taxon>Chitinophagaceae</taxon>
        <taxon>Niastella</taxon>
    </lineage>
</organism>
<dbReference type="Gene3D" id="1.20.910.10">
    <property type="entry name" value="Heme oxygenase-like"/>
    <property type="match status" value="1"/>
</dbReference>
<dbReference type="Proteomes" id="UP000192277">
    <property type="component" value="Unassembled WGS sequence"/>
</dbReference>
<comment type="caution">
    <text evidence="1">The sequence shown here is derived from an EMBL/GenBank/DDBJ whole genome shotgun (WGS) entry which is preliminary data.</text>
</comment>
<evidence type="ECO:0008006" key="3">
    <source>
        <dbReference type="Google" id="ProtNLM"/>
    </source>
</evidence>